<evidence type="ECO:0000313" key="4">
    <source>
        <dbReference type="Proteomes" id="UP001162162"/>
    </source>
</evidence>
<sequence>MSLPIWLNNSQFTDKKTAKHNQIKNFNSLANKKNTDQIVNDKMVTDLLGELQVTMTENAKLQHTNKTLKSTVIELQNKYTSLMESVKSNKSRFELDLNKLQDEIKNNETQLLQNGKKCLQQQKMYIQERSAKYKSKLKYAVAIINDLNNMLVHCSAKPNVSNTETQTEDRQQSHQPQSVNNTQSYTTPQPQPNLESENLLLSEVFFRSKSFCDNEIFFV</sequence>
<dbReference type="AlphaFoldDB" id="A0AAV8YM89"/>
<name>A0AAV8YM89_9CUCU</name>
<protein>
    <submittedName>
        <fullName evidence="3">Uncharacterized protein</fullName>
    </submittedName>
</protein>
<reference evidence="3" key="1">
    <citation type="journal article" date="2023" name="Insect Mol. Biol.">
        <title>Genome sequencing provides insights into the evolution of gene families encoding plant cell wall-degrading enzymes in longhorned beetles.</title>
        <authorList>
            <person name="Shin N.R."/>
            <person name="Okamura Y."/>
            <person name="Kirsch R."/>
            <person name="Pauchet Y."/>
        </authorList>
    </citation>
    <scope>NUCLEOTIDE SEQUENCE</scope>
    <source>
        <strain evidence="3">AMC_N1</strain>
    </source>
</reference>
<keyword evidence="4" id="KW-1185">Reference proteome</keyword>
<dbReference type="EMBL" id="JAPWTK010000062">
    <property type="protein sequence ID" value="KAJ8952999.1"/>
    <property type="molecule type" value="Genomic_DNA"/>
</dbReference>
<accession>A0AAV8YM89</accession>
<organism evidence="3 4">
    <name type="scientific">Aromia moschata</name>
    <dbReference type="NCBI Taxonomy" id="1265417"/>
    <lineage>
        <taxon>Eukaryota</taxon>
        <taxon>Metazoa</taxon>
        <taxon>Ecdysozoa</taxon>
        <taxon>Arthropoda</taxon>
        <taxon>Hexapoda</taxon>
        <taxon>Insecta</taxon>
        <taxon>Pterygota</taxon>
        <taxon>Neoptera</taxon>
        <taxon>Endopterygota</taxon>
        <taxon>Coleoptera</taxon>
        <taxon>Polyphaga</taxon>
        <taxon>Cucujiformia</taxon>
        <taxon>Chrysomeloidea</taxon>
        <taxon>Cerambycidae</taxon>
        <taxon>Cerambycinae</taxon>
        <taxon>Callichromatini</taxon>
        <taxon>Aromia</taxon>
    </lineage>
</organism>
<evidence type="ECO:0000256" key="1">
    <source>
        <dbReference type="SAM" id="Coils"/>
    </source>
</evidence>
<feature type="region of interest" description="Disordered" evidence="2">
    <location>
        <begin position="160"/>
        <end position="193"/>
    </location>
</feature>
<evidence type="ECO:0000313" key="3">
    <source>
        <dbReference type="EMBL" id="KAJ8952999.1"/>
    </source>
</evidence>
<proteinExistence type="predicted"/>
<feature type="coiled-coil region" evidence="1">
    <location>
        <begin position="58"/>
        <end position="110"/>
    </location>
</feature>
<keyword evidence="1" id="KW-0175">Coiled coil</keyword>
<feature type="compositionally biased region" description="Polar residues" evidence="2">
    <location>
        <begin position="173"/>
        <end position="188"/>
    </location>
</feature>
<dbReference type="Proteomes" id="UP001162162">
    <property type="component" value="Unassembled WGS sequence"/>
</dbReference>
<gene>
    <name evidence="3" type="ORF">NQ318_015359</name>
</gene>
<comment type="caution">
    <text evidence="3">The sequence shown here is derived from an EMBL/GenBank/DDBJ whole genome shotgun (WGS) entry which is preliminary data.</text>
</comment>
<evidence type="ECO:0000256" key="2">
    <source>
        <dbReference type="SAM" id="MobiDB-lite"/>
    </source>
</evidence>